<dbReference type="InterPro" id="IPR046700">
    <property type="entry name" value="DUF6570"/>
</dbReference>
<evidence type="ECO:0000313" key="2">
    <source>
        <dbReference type="EMBL" id="GAH33238.1"/>
    </source>
</evidence>
<organism evidence="2">
    <name type="scientific">marine sediment metagenome</name>
    <dbReference type="NCBI Taxonomy" id="412755"/>
    <lineage>
        <taxon>unclassified sequences</taxon>
        <taxon>metagenomes</taxon>
        <taxon>ecological metagenomes</taxon>
    </lineage>
</organism>
<sequence length="127" mass="14459">MCDELPQKKDTIVTFIQNIGNKDTSAVFPASLRVNRKKILNALMWLKRHNPFYGNVQIKAENLDWMEGKEEVNLSTKGEDLGIKCTTRSKKENEEEEYVSNAHCTKDDCKDGDLPMQTVHSNSAKTL</sequence>
<dbReference type="EMBL" id="BARU01010461">
    <property type="protein sequence ID" value="GAH33238.1"/>
    <property type="molecule type" value="Genomic_DNA"/>
</dbReference>
<feature type="domain" description="DUF6570" evidence="1">
    <location>
        <begin position="5"/>
        <end position="64"/>
    </location>
</feature>
<gene>
    <name evidence="2" type="ORF">S03H2_19942</name>
</gene>
<name>X1GJQ6_9ZZZZ</name>
<proteinExistence type="predicted"/>
<protein>
    <recommendedName>
        <fullName evidence="1">DUF6570 domain-containing protein</fullName>
    </recommendedName>
</protein>
<comment type="caution">
    <text evidence="2">The sequence shown here is derived from an EMBL/GenBank/DDBJ whole genome shotgun (WGS) entry which is preliminary data.</text>
</comment>
<dbReference type="Pfam" id="PF20209">
    <property type="entry name" value="DUF6570"/>
    <property type="match status" value="1"/>
</dbReference>
<accession>X1GJQ6</accession>
<dbReference type="AlphaFoldDB" id="X1GJQ6"/>
<reference evidence="2" key="1">
    <citation type="journal article" date="2014" name="Front. Microbiol.">
        <title>High frequency of phylogenetically diverse reductive dehalogenase-homologous genes in deep subseafloor sedimentary metagenomes.</title>
        <authorList>
            <person name="Kawai M."/>
            <person name="Futagami T."/>
            <person name="Toyoda A."/>
            <person name="Takaki Y."/>
            <person name="Nishi S."/>
            <person name="Hori S."/>
            <person name="Arai W."/>
            <person name="Tsubouchi T."/>
            <person name="Morono Y."/>
            <person name="Uchiyama I."/>
            <person name="Ito T."/>
            <person name="Fujiyama A."/>
            <person name="Inagaki F."/>
            <person name="Takami H."/>
        </authorList>
    </citation>
    <scope>NUCLEOTIDE SEQUENCE</scope>
    <source>
        <strain evidence="2">Expedition CK06-06</strain>
    </source>
</reference>
<evidence type="ECO:0000259" key="1">
    <source>
        <dbReference type="Pfam" id="PF20209"/>
    </source>
</evidence>
<feature type="non-terminal residue" evidence="2">
    <location>
        <position position="127"/>
    </location>
</feature>